<feature type="region of interest" description="Disordered" evidence="1">
    <location>
        <begin position="19"/>
        <end position="86"/>
    </location>
</feature>
<accession>A0A0A9GFB4</accession>
<dbReference type="AlphaFoldDB" id="A0A0A9GFB4"/>
<reference evidence="2" key="1">
    <citation type="submission" date="2014-09" db="EMBL/GenBank/DDBJ databases">
        <authorList>
            <person name="Magalhaes I.L.F."/>
            <person name="Oliveira U."/>
            <person name="Santos F.R."/>
            <person name="Vidigal T.H.D.A."/>
            <person name="Brescovit A.D."/>
            <person name="Santos A.J."/>
        </authorList>
    </citation>
    <scope>NUCLEOTIDE SEQUENCE</scope>
    <source>
        <tissue evidence="2">Shoot tissue taken approximately 20 cm above the soil surface</tissue>
    </source>
</reference>
<feature type="compositionally biased region" description="Basic residues" evidence="1">
    <location>
        <begin position="34"/>
        <end position="47"/>
    </location>
</feature>
<protein>
    <submittedName>
        <fullName evidence="2">Uncharacterized protein</fullName>
    </submittedName>
</protein>
<reference evidence="2" key="2">
    <citation type="journal article" date="2015" name="Data Brief">
        <title>Shoot transcriptome of the giant reed, Arundo donax.</title>
        <authorList>
            <person name="Barrero R.A."/>
            <person name="Guerrero F.D."/>
            <person name="Moolhuijzen P."/>
            <person name="Goolsby J.A."/>
            <person name="Tidwell J."/>
            <person name="Bellgard S.E."/>
            <person name="Bellgard M.I."/>
        </authorList>
    </citation>
    <scope>NUCLEOTIDE SEQUENCE</scope>
    <source>
        <tissue evidence="2">Shoot tissue taken approximately 20 cm above the soil surface</tissue>
    </source>
</reference>
<evidence type="ECO:0000256" key="1">
    <source>
        <dbReference type="SAM" id="MobiDB-lite"/>
    </source>
</evidence>
<organism evidence="2">
    <name type="scientific">Arundo donax</name>
    <name type="common">Giant reed</name>
    <name type="synonym">Donax arundinaceus</name>
    <dbReference type="NCBI Taxonomy" id="35708"/>
    <lineage>
        <taxon>Eukaryota</taxon>
        <taxon>Viridiplantae</taxon>
        <taxon>Streptophyta</taxon>
        <taxon>Embryophyta</taxon>
        <taxon>Tracheophyta</taxon>
        <taxon>Spermatophyta</taxon>
        <taxon>Magnoliopsida</taxon>
        <taxon>Liliopsida</taxon>
        <taxon>Poales</taxon>
        <taxon>Poaceae</taxon>
        <taxon>PACMAD clade</taxon>
        <taxon>Arundinoideae</taxon>
        <taxon>Arundineae</taxon>
        <taxon>Arundo</taxon>
    </lineage>
</organism>
<dbReference type="EMBL" id="GBRH01178523">
    <property type="protein sequence ID" value="JAE19373.1"/>
    <property type="molecule type" value="Transcribed_RNA"/>
</dbReference>
<proteinExistence type="predicted"/>
<name>A0A0A9GFB4_ARUDO</name>
<sequence>MPPPQALLLQGPKILSVLGSSAARGRSPDSAVGMRRRRRWRRWRATRSTRPPSGEGQETPAPPSRPAVDPKGAGGSHDLGSPSRCSVATGAEGLVAGLAPVRPPACRQ</sequence>
<evidence type="ECO:0000313" key="2">
    <source>
        <dbReference type="EMBL" id="JAE19373.1"/>
    </source>
</evidence>